<proteinExistence type="predicted"/>
<evidence type="ECO:0000313" key="2">
    <source>
        <dbReference type="Proteomes" id="UP000326532"/>
    </source>
</evidence>
<dbReference type="AlphaFoldDB" id="A0A5N6DHY8"/>
<evidence type="ECO:0000313" key="1">
    <source>
        <dbReference type="EMBL" id="KAB8204647.1"/>
    </source>
</evidence>
<organism evidence="1 2">
    <name type="scientific">Aspergillus parasiticus</name>
    <dbReference type="NCBI Taxonomy" id="5067"/>
    <lineage>
        <taxon>Eukaryota</taxon>
        <taxon>Fungi</taxon>
        <taxon>Dikarya</taxon>
        <taxon>Ascomycota</taxon>
        <taxon>Pezizomycotina</taxon>
        <taxon>Eurotiomycetes</taxon>
        <taxon>Eurotiomycetidae</taxon>
        <taxon>Eurotiales</taxon>
        <taxon>Aspergillaceae</taxon>
        <taxon>Aspergillus</taxon>
        <taxon>Aspergillus subgen. Circumdati</taxon>
    </lineage>
</organism>
<dbReference type="EMBL" id="ML734978">
    <property type="protein sequence ID" value="KAB8204647.1"/>
    <property type="molecule type" value="Genomic_DNA"/>
</dbReference>
<gene>
    <name evidence="1" type="ORF">BDV34DRAFT_197182</name>
</gene>
<dbReference type="Proteomes" id="UP000326532">
    <property type="component" value="Unassembled WGS sequence"/>
</dbReference>
<protein>
    <submittedName>
        <fullName evidence="1">Uncharacterized protein</fullName>
    </submittedName>
</protein>
<accession>A0A5N6DHY8</accession>
<name>A0A5N6DHY8_ASPPA</name>
<reference evidence="1 2" key="1">
    <citation type="submission" date="2019-04" db="EMBL/GenBank/DDBJ databases">
        <title>Fungal friends and foes A comparative genomics study of 23 Aspergillus species from section Flavi.</title>
        <authorList>
            <consortium name="DOE Joint Genome Institute"/>
            <person name="Kjaerbolling I."/>
            <person name="Vesth T.C."/>
            <person name="Frisvad J.C."/>
            <person name="Nybo J.L."/>
            <person name="Theobald S."/>
            <person name="Kildgaard S."/>
            <person name="Petersen T.I."/>
            <person name="Kuo A."/>
            <person name="Sato A."/>
            <person name="Lyhne E.K."/>
            <person name="Kogle M.E."/>
            <person name="Wiebenga A."/>
            <person name="Kun R.S."/>
            <person name="Lubbers R.J."/>
            <person name="Makela M.R."/>
            <person name="Barry K."/>
            <person name="Chovatia M."/>
            <person name="Clum A."/>
            <person name="Daum C."/>
            <person name="Haridas S."/>
            <person name="He G."/>
            <person name="LaButti K."/>
            <person name="Lipzen A."/>
            <person name="Mondo S."/>
            <person name="Pangilinan J."/>
            <person name="Riley R."/>
            <person name="Salamov A."/>
            <person name="Simmons B.A."/>
            <person name="Magnuson J.K."/>
            <person name="Henrissat B."/>
            <person name="Mortensen U.H."/>
            <person name="Larsen T.O."/>
            <person name="De vries R.P."/>
            <person name="Grigoriev I.V."/>
            <person name="Machida M."/>
            <person name="Baker S.E."/>
            <person name="Andersen M.R."/>
        </authorList>
    </citation>
    <scope>NUCLEOTIDE SEQUENCE [LARGE SCALE GENOMIC DNA]</scope>
    <source>
        <strain evidence="1 2">CBS 117618</strain>
    </source>
</reference>
<dbReference type="VEuPathDB" id="FungiDB:BDV34DRAFT_197182"/>
<keyword evidence="2" id="KW-1185">Reference proteome</keyword>
<sequence length="80" mass="8944">MRAFHLNSRGEFDPLIVCCNARGQGFAAGHLVRQIDNITQFNISFLEQIFSGEVLPISEGCVVIDQMDSQRKFCGMLHSV</sequence>